<accession>A0AAV4C7J2</accession>
<comment type="caution">
    <text evidence="1">The sequence shown here is derived from an EMBL/GenBank/DDBJ whole genome shotgun (WGS) entry which is preliminary data.</text>
</comment>
<organism evidence="1 2">
    <name type="scientific">Plakobranchus ocellatus</name>
    <dbReference type="NCBI Taxonomy" id="259542"/>
    <lineage>
        <taxon>Eukaryota</taxon>
        <taxon>Metazoa</taxon>
        <taxon>Spiralia</taxon>
        <taxon>Lophotrochozoa</taxon>
        <taxon>Mollusca</taxon>
        <taxon>Gastropoda</taxon>
        <taxon>Heterobranchia</taxon>
        <taxon>Euthyneura</taxon>
        <taxon>Panpulmonata</taxon>
        <taxon>Sacoglossa</taxon>
        <taxon>Placobranchoidea</taxon>
        <taxon>Plakobranchidae</taxon>
        <taxon>Plakobranchus</taxon>
    </lineage>
</organism>
<gene>
    <name evidence="1" type="ORF">PoB_005389500</name>
</gene>
<dbReference type="AlphaFoldDB" id="A0AAV4C7J2"/>
<dbReference type="Proteomes" id="UP000735302">
    <property type="component" value="Unassembled WGS sequence"/>
</dbReference>
<keyword evidence="2" id="KW-1185">Reference proteome</keyword>
<proteinExistence type="predicted"/>
<dbReference type="EMBL" id="BLXT01005922">
    <property type="protein sequence ID" value="GFO27390.1"/>
    <property type="molecule type" value="Genomic_DNA"/>
</dbReference>
<evidence type="ECO:0000313" key="1">
    <source>
        <dbReference type="EMBL" id="GFO27390.1"/>
    </source>
</evidence>
<name>A0AAV4C7J2_9GAST</name>
<evidence type="ECO:0000313" key="2">
    <source>
        <dbReference type="Proteomes" id="UP000735302"/>
    </source>
</evidence>
<reference evidence="1 2" key="1">
    <citation type="journal article" date="2021" name="Elife">
        <title>Chloroplast acquisition without the gene transfer in kleptoplastic sea slugs, Plakobranchus ocellatus.</title>
        <authorList>
            <person name="Maeda T."/>
            <person name="Takahashi S."/>
            <person name="Yoshida T."/>
            <person name="Shimamura S."/>
            <person name="Takaki Y."/>
            <person name="Nagai Y."/>
            <person name="Toyoda A."/>
            <person name="Suzuki Y."/>
            <person name="Arimoto A."/>
            <person name="Ishii H."/>
            <person name="Satoh N."/>
            <person name="Nishiyama T."/>
            <person name="Hasebe M."/>
            <person name="Maruyama T."/>
            <person name="Minagawa J."/>
            <person name="Obokata J."/>
            <person name="Shigenobu S."/>
        </authorList>
    </citation>
    <scope>NUCLEOTIDE SEQUENCE [LARGE SCALE GENOMIC DNA]</scope>
</reference>
<protein>
    <submittedName>
        <fullName evidence="1">Transposon ty3-i Gag-Pol polyprotein</fullName>
    </submittedName>
</protein>
<sequence>MSLYPDPKTEAINAFLHSWDEYVYIFPTFNLIPRVLKKLVEDQTERALIIVSMCTTQSWYPKLETMWKSHSTLKAIKNTSVSSIRHKSNSSALQETEVDGFSYCSFGKLTKESYLNKNT</sequence>